<dbReference type="AlphaFoldDB" id="T0K350"/>
<evidence type="ECO:0000313" key="2">
    <source>
        <dbReference type="Proteomes" id="UP000015530"/>
    </source>
</evidence>
<gene>
    <name evidence="1" type="ORF">CGLO_13693</name>
</gene>
<dbReference type="Proteomes" id="UP000015530">
    <property type="component" value="Unassembled WGS sequence"/>
</dbReference>
<organism evidence="1 2">
    <name type="scientific">Colletotrichum gloeosporioides (strain Cg-14)</name>
    <name type="common">Anthracnose fungus</name>
    <name type="synonym">Glomerella cingulata</name>
    <dbReference type="NCBI Taxonomy" id="1237896"/>
    <lineage>
        <taxon>Eukaryota</taxon>
        <taxon>Fungi</taxon>
        <taxon>Dikarya</taxon>
        <taxon>Ascomycota</taxon>
        <taxon>Pezizomycotina</taxon>
        <taxon>Sordariomycetes</taxon>
        <taxon>Hypocreomycetidae</taxon>
        <taxon>Glomerellales</taxon>
        <taxon>Glomerellaceae</taxon>
        <taxon>Colletotrichum</taxon>
        <taxon>Colletotrichum gloeosporioides species complex</taxon>
    </lineage>
</organism>
<proteinExistence type="predicted"/>
<protein>
    <submittedName>
        <fullName evidence="1">Uncharacterized protein</fullName>
    </submittedName>
</protein>
<accession>T0K350</accession>
<dbReference type="EMBL" id="AMYD01003063">
    <property type="protein sequence ID" value="EQB47188.1"/>
    <property type="molecule type" value="Genomic_DNA"/>
</dbReference>
<comment type="caution">
    <text evidence="1">The sequence shown here is derived from an EMBL/GenBank/DDBJ whole genome shotgun (WGS) entry which is preliminary data.</text>
</comment>
<evidence type="ECO:0000313" key="1">
    <source>
        <dbReference type="EMBL" id="EQB47188.1"/>
    </source>
</evidence>
<dbReference type="HOGENOM" id="CLU_3351031_0_0_1"/>
<name>T0K350_COLGC</name>
<reference evidence="2" key="1">
    <citation type="journal article" date="2013" name="Mol. Plant Microbe Interact.">
        <title>Global aspects of pacC regulation of pathogenicity genes in Colletotrichum gloeosporioides as revealed by transcriptome analysis.</title>
        <authorList>
            <person name="Alkan N."/>
            <person name="Meng X."/>
            <person name="Friedlander G."/>
            <person name="Reuveni E."/>
            <person name="Sukno S."/>
            <person name="Sherman A."/>
            <person name="Thon M."/>
            <person name="Fluhr R."/>
            <person name="Prusky D."/>
        </authorList>
    </citation>
    <scope>NUCLEOTIDE SEQUENCE [LARGE SCALE GENOMIC DNA]</scope>
    <source>
        <strain evidence="2">Cg-14</strain>
    </source>
</reference>
<sequence>MARSRTSGKADEEVMVIATKDWTSRGKPFVNIADMTS</sequence>